<keyword evidence="5 6" id="KW-0472">Membrane</keyword>
<feature type="transmembrane region" description="Helical" evidence="6">
    <location>
        <begin position="385"/>
        <end position="403"/>
    </location>
</feature>
<evidence type="ECO:0000256" key="2">
    <source>
        <dbReference type="ARBA" id="ARBA00008974"/>
    </source>
</evidence>
<dbReference type="EMBL" id="JACRTG010000016">
    <property type="protein sequence ID" value="MBC8587663.1"/>
    <property type="molecule type" value="Genomic_DNA"/>
</dbReference>
<dbReference type="PANTHER" id="PTHR30569">
    <property type="entry name" value="CYTOSINE TRANSPORTER CODB"/>
    <property type="match status" value="1"/>
</dbReference>
<feature type="transmembrane region" description="Helical" evidence="6">
    <location>
        <begin position="96"/>
        <end position="114"/>
    </location>
</feature>
<evidence type="ECO:0000313" key="8">
    <source>
        <dbReference type="Proteomes" id="UP000601171"/>
    </source>
</evidence>
<protein>
    <submittedName>
        <fullName evidence="7">Cytosine permease</fullName>
    </submittedName>
</protein>
<keyword evidence="4 6" id="KW-1133">Transmembrane helix</keyword>
<reference evidence="7" key="1">
    <citation type="submission" date="2020-08" db="EMBL/GenBank/DDBJ databases">
        <title>Genome public.</title>
        <authorList>
            <person name="Liu C."/>
            <person name="Sun Q."/>
        </authorList>
    </citation>
    <scope>NUCLEOTIDE SEQUENCE</scope>
    <source>
        <strain evidence="7">BX21</strain>
    </source>
</reference>
<dbReference type="GO" id="GO:0015209">
    <property type="term" value="F:cytosine transmembrane transporter activity"/>
    <property type="evidence" value="ECO:0007669"/>
    <property type="project" value="InterPro"/>
</dbReference>
<comment type="subcellular location">
    <subcellularLocation>
        <location evidence="1">Membrane</location>
        <topology evidence="1">Multi-pass membrane protein</topology>
    </subcellularLocation>
</comment>
<evidence type="ECO:0000256" key="1">
    <source>
        <dbReference type="ARBA" id="ARBA00004141"/>
    </source>
</evidence>
<accession>A0A926ESZ7</accession>
<evidence type="ECO:0000256" key="4">
    <source>
        <dbReference type="ARBA" id="ARBA00022989"/>
    </source>
</evidence>
<evidence type="ECO:0000313" key="7">
    <source>
        <dbReference type="EMBL" id="MBC8587663.1"/>
    </source>
</evidence>
<dbReference type="GO" id="GO:0005886">
    <property type="term" value="C:plasma membrane"/>
    <property type="evidence" value="ECO:0007669"/>
    <property type="project" value="TreeGrafter"/>
</dbReference>
<dbReference type="Pfam" id="PF02133">
    <property type="entry name" value="Transp_cyt_pur"/>
    <property type="match status" value="1"/>
</dbReference>
<feature type="transmembrane region" description="Helical" evidence="6">
    <location>
        <begin position="330"/>
        <end position="350"/>
    </location>
</feature>
<dbReference type="CDD" id="cd11484">
    <property type="entry name" value="SLC-NCS1sbd_CobB-like"/>
    <property type="match status" value="1"/>
</dbReference>
<dbReference type="InterPro" id="IPR030191">
    <property type="entry name" value="CodB"/>
</dbReference>
<evidence type="ECO:0000256" key="5">
    <source>
        <dbReference type="ARBA" id="ARBA00023136"/>
    </source>
</evidence>
<proteinExistence type="inferred from homology"/>
<comment type="similarity">
    <text evidence="2">Belongs to the purine-cytosine permease (2.A.39) family.</text>
</comment>
<feature type="transmembrane region" description="Helical" evidence="6">
    <location>
        <begin position="362"/>
        <end position="379"/>
    </location>
</feature>
<dbReference type="Gene3D" id="1.10.4160.10">
    <property type="entry name" value="Hydantoin permease"/>
    <property type="match status" value="1"/>
</dbReference>
<feature type="transmembrane region" description="Helical" evidence="6">
    <location>
        <begin position="54"/>
        <end position="75"/>
    </location>
</feature>
<organism evidence="7 8">
    <name type="scientific">Paratissierella segnis</name>
    <dbReference type="NCBI Taxonomy" id="2763679"/>
    <lineage>
        <taxon>Bacteria</taxon>
        <taxon>Bacillati</taxon>
        <taxon>Bacillota</taxon>
        <taxon>Tissierellia</taxon>
        <taxon>Tissierellales</taxon>
        <taxon>Tissierellaceae</taxon>
        <taxon>Paratissierella</taxon>
    </lineage>
</organism>
<feature type="transmembrane region" description="Helical" evidence="6">
    <location>
        <begin position="126"/>
        <end position="150"/>
    </location>
</feature>
<feature type="transmembrane region" description="Helical" evidence="6">
    <location>
        <begin position="227"/>
        <end position="250"/>
    </location>
</feature>
<feature type="transmembrane region" description="Helical" evidence="6">
    <location>
        <begin position="26"/>
        <end position="48"/>
    </location>
</feature>
<dbReference type="PANTHER" id="PTHR30569:SF0">
    <property type="entry name" value="CYTOSINE PERMEASE"/>
    <property type="match status" value="1"/>
</dbReference>
<feature type="transmembrane region" description="Helical" evidence="6">
    <location>
        <begin position="270"/>
        <end position="294"/>
    </location>
</feature>
<keyword evidence="8" id="KW-1185">Reference proteome</keyword>
<feature type="transmembrane region" description="Helical" evidence="6">
    <location>
        <begin position="306"/>
        <end position="324"/>
    </location>
</feature>
<comment type="caution">
    <text evidence="7">The sequence shown here is derived from an EMBL/GenBank/DDBJ whole genome shotgun (WGS) entry which is preliminary data.</text>
</comment>
<evidence type="ECO:0000256" key="6">
    <source>
        <dbReference type="SAM" id="Phobius"/>
    </source>
</evidence>
<keyword evidence="3 6" id="KW-0812">Transmembrane</keyword>
<gene>
    <name evidence="7" type="ORF">H8707_05345</name>
</gene>
<dbReference type="Proteomes" id="UP000601171">
    <property type="component" value="Unassembled WGS sequence"/>
</dbReference>
<feature type="transmembrane region" description="Helical" evidence="6">
    <location>
        <begin position="194"/>
        <end position="215"/>
    </location>
</feature>
<name>A0A926ESZ7_9FIRM</name>
<sequence length="411" mass="44294">MSIDRENQLSTSRVPDNERVGWKAPLFNMLGSNIAISELMVGGTLIAGMTFKEMLLTSFIGNILLVFILAIQGYMGSKEGLNTYVLAESVFGEKGGKFIISSILAISSFGWFGIQTGVAGLSVQKIFPNINLTLATIVLGLLMMVFAVFGFKAMAKFNYVAVPALIILMAWGVFKATSINSFDSILSYTPSETISLGEGLNMVIGLIIVGAVISPDQLRFTKGLKDIIIIGVVGFAIISVFQQAAAGILAMNSPSWDITQVLADLGFGTIAFLILLLASWSTNVGNAYSGGLALKNIFSNVSRDNLTLIAGVIGTIIAATGIIFKFENFLSLLSNTVAPMAGVMWIDYYIINKQKLIKRTNINFNALISWIIGSIVSFISTKYNLFIPPINGIFISAIIYYGLMKISVKDS</sequence>
<dbReference type="InterPro" id="IPR001248">
    <property type="entry name" value="Pur-cyt_permease"/>
</dbReference>
<dbReference type="AlphaFoldDB" id="A0A926ESZ7"/>
<feature type="transmembrane region" description="Helical" evidence="6">
    <location>
        <begin position="157"/>
        <end position="174"/>
    </location>
</feature>
<dbReference type="RefSeq" id="WP_262429117.1">
    <property type="nucleotide sequence ID" value="NZ_JACRTG010000016.1"/>
</dbReference>
<evidence type="ECO:0000256" key="3">
    <source>
        <dbReference type="ARBA" id="ARBA00022692"/>
    </source>
</evidence>